<sequence length="205" mass="21821">MHVDCEFILIHMKGAWLQARSVIMSKYKNSLQILAIARTFTSVYKSQQSEQQYIHTSSFTPLYVLDTAKLRPLSEPSYAISYADGSSLGTGRATNGTARCSRRVKASSMFSLSGVCPAGNSQSNACTRVALVSVTIRSPQLRPAQILRPAPNGMSPKSAPLTSTSACDPPGRNLAGRNSSGSGHSAGSRAMPHTLTSSSEPLGTR</sequence>
<proteinExistence type="evidence at transcript level"/>
<evidence type="ECO:0000313" key="2">
    <source>
        <dbReference type="EMBL" id="ACR36029.1"/>
    </source>
</evidence>
<feature type="compositionally biased region" description="Low complexity" evidence="1">
    <location>
        <begin position="175"/>
        <end position="190"/>
    </location>
</feature>
<organism evidence="2">
    <name type="scientific">Zea mays</name>
    <name type="common">Maize</name>
    <dbReference type="NCBI Taxonomy" id="4577"/>
    <lineage>
        <taxon>Eukaryota</taxon>
        <taxon>Viridiplantae</taxon>
        <taxon>Streptophyta</taxon>
        <taxon>Embryophyta</taxon>
        <taxon>Tracheophyta</taxon>
        <taxon>Spermatophyta</taxon>
        <taxon>Magnoliopsida</taxon>
        <taxon>Liliopsida</taxon>
        <taxon>Poales</taxon>
        <taxon>Poaceae</taxon>
        <taxon>PACMAD clade</taxon>
        <taxon>Panicoideae</taxon>
        <taxon>Andropogonodae</taxon>
        <taxon>Andropogoneae</taxon>
        <taxon>Tripsacinae</taxon>
        <taxon>Zea</taxon>
    </lineage>
</organism>
<reference evidence="2" key="1">
    <citation type="journal article" date="2009" name="PLoS Genet.">
        <title>Sequencing, mapping, and analysis of 27,455 maize full-length cDNAs.</title>
        <authorList>
            <person name="Soderlund C."/>
            <person name="Descour A."/>
            <person name="Kudrna D."/>
            <person name="Bomhoff M."/>
            <person name="Boyd L."/>
            <person name="Currie J."/>
            <person name="Angelova A."/>
            <person name="Collura K."/>
            <person name="Wissotski M."/>
            <person name="Ashley E."/>
            <person name="Morrow D."/>
            <person name="Fernandes J."/>
            <person name="Walbot V."/>
            <person name="Yu Y."/>
        </authorList>
    </citation>
    <scope>NUCLEOTIDE SEQUENCE</scope>
    <source>
        <strain evidence="2">B73</strain>
    </source>
</reference>
<dbReference type="EMBL" id="BT085676">
    <property type="protein sequence ID" value="ACR36029.1"/>
    <property type="molecule type" value="mRNA"/>
</dbReference>
<dbReference type="AlphaFoldDB" id="C4J4C9"/>
<evidence type="ECO:0000256" key="1">
    <source>
        <dbReference type="SAM" id="MobiDB-lite"/>
    </source>
</evidence>
<feature type="region of interest" description="Disordered" evidence="1">
    <location>
        <begin position="143"/>
        <end position="205"/>
    </location>
</feature>
<reference evidence="2" key="2">
    <citation type="submission" date="2012-06" db="EMBL/GenBank/DDBJ databases">
        <authorList>
            <person name="Yu Y."/>
            <person name="Currie J."/>
            <person name="Lomeli R."/>
            <person name="Angelova A."/>
            <person name="Collura K."/>
            <person name="Wissotski M."/>
            <person name="Campos D."/>
            <person name="Kudrna D."/>
            <person name="Golser W."/>
            <person name="Ashely E."/>
            <person name="Descour A."/>
            <person name="Fernandes J."/>
            <person name="Soderlund C."/>
            <person name="Walbot V."/>
        </authorList>
    </citation>
    <scope>NUCLEOTIDE SEQUENCE</scope>
    <source>
        <strain evidence="2">B73</strain>
    </source>
</reference>
<feature type="compositionally biased region" description="Polar residues" evidence="1">
    <location>
        <begin position="194"/>
        <end position="205"/>
    </location>
</feature>
<protein>
    <submittedName>
        <fullName evidence="2">Uncharacterized protein</fullName>
    </submittedName>
</protein>
<name>C4J4C9_MAIZE</name>
<accession>C4J4C9</accession>